<gene>
    <name evidence="5" type="ORF">CryarDRAFT_3154</name>
</gene>
<dbReference type="RefSeq" id="WP_035851534.1">
    <property type="nucleotide sequence ID" value="NZ_KK073874.1"/>
</dbReference>
<dbReference type="PANTHER" id="PTHR47957:SF3">
    <property type="entry name" value="ATP-DEPENDENT HELICASE HRQ1"/>
    <property type="match status" value="1"/>
</dbReference>
<feature type="domain" description="Helicase C-terminal" evidence="4">
    <location>
        <begin position="987"/>
        <end position="1172"/>
    </location>
</feature>
<accession>A0A010ZXS4</accession>
<dbReference type="SUPFAM" id="SSF52540">
    <property type="entry name" value="P-loop containing nucleoside triphosphate hydrolases"/>
    <property type="match status" value="2"/>
</dbReference>
<feature type="domain" description="Helicase ATP-binding" evidence="3">
    <location>
        <begin position="93"/>
        <end position="292"/>
    </location>
</feature>
<dbReference type="InterPro" id="IPR014001">
    <property type="entry name" value="Helicase_ATP-bd"/>
</dbReference>
<evidence type="ECO:0000313" key="5">
    <source>
        <dbReference type="EMBL" id="EXG82022.1"/>
    </source>
</evidence>
<dbReference type="HOGENOM" id="CLU_001338_1_0_11"/>
<dbReference type="Pfam" id="PF00270">
    <property type="entry name" value="DEAD"/>
    <property type="match status" value="1"/>
</dbReference>
<dbReference type="OrthoDB" id="3197455at2"/>
<reference evidence="5 6" key="1">
    <citation type="submission" date="2013-07" db="EMBL/GenBank/DDBJ databases">
        <authorList>
            <consortium name="DOE Joint Genome Institute"/>
            <person name="Eisen J."/>
            <person name="Huntemann M."/>
            <person name="Han J."/>
            <person name="Chen A."/>
            <person name="Kyrpides N."/>
            <person name="Mavromatis K."/>
            <person name="Markowitz V."/>
            <person name="Palaniappan K."/>
            <person name="Ivanova N."/>
            <person name="Schaumberg A."/>
            <person name="Pati A."/>
            <person name="Liolios K."/>
            <person name="Nordberg H.P."/>
            <person name="Cantor M.N."/>
            <person name="Hua S.X."/>
            <person name="Woyke T."/>
        </authorList>
    </citation>
    <scope>NUCLEOTIDE SEQUENCE [LARGE SCALE GENOMIC DNA]</scope>
    <source>
        <strain evidence="5 6">DSM 44712</strain>
    </source>
</reference>
<dbReference type="GO" id="GO:0043138">
    <property type="term" value="F:3'-5' DNA helicase activity"/>
    <property type="evidence" value="ECO:0007669"/>
    <property type="project" value="TreeGrafter"/>
</dbReference>
<organism evidence="5 6">
    <name type="scientific">Cryptosporangium arvum DSM 44712</name>
    <dbReference type="NCBI Taxonomy" id="927661"/>
    <lineage>
        <taxon>Bacteria</taxon>
        <taxon>Bacillati</taxon>
        <taxon>Actinomycetota</taxon>
        <taxon>Actinomycetes</taxon>
        <taxon>Cryptosporangiales</taxon>
        <taxon>Cryptosporangiaceae</taxon>
        <taxon>Cryptosporangium</taxon>
    </lineage>
</organism>
<name>A0A010ZXS4_9ACTN</name>
<dbReference type="GO" id="GO:0036297">
    <property type="term" value="P:interstrand cross-link repair"/>
    <property type="evidence" value="ECO:0007669"/>
    <property type="project" value="TreeGrafter"/>
</dbReference>
<keyword evidence="1" id="KW-0547">Nucleotide-binding</keyword>
<dbReference type="InterPro" id="IPR027417">
    <property type="entry name" value="P-loop_NTPase"/>
</dbReference>
<proteinExistence type="predicted"/>
<dbReference type="PATRIC" id="fig|927661.3.peg.3113"/>
<dbReference type="Proteomes" id="UP000021053">
    <property type="component" value="Unassembled WGS sequence"/>
</dbReference>
<protein>
    <submittedName>
        <fullName evidence="5">Helicase family protein with metal-binding cysteine cluster</fullName>
    </submittedName>
</protein>
<evidence type="ECO:0000256" key="1">
    <source>
        <dbReference type="ARBA" id="ARBA00022741"/>
    </source>
</evidence>
<dbReference type="InterPro" id="IPR011545">
    <property type="entry name" value="DEAD/DEAH_box_helicase_dom"/>
</dbReference>
<dbReference type="SMART" id="SM00487">
    <property type="entry name" value="DEXDc"/>
    <property type="match status" value="1"/>
</dbReference>
<evidence type="ECO:0000313" key="6">
    <source>
        <dbReference type="Proteomes" id="UP000021053"/>
    </source>
</evidence>
<evidence type="ECO:0000259" key="4">
    <source>
        <dbReference type="PROSITE" id="PS51194"/>
    </source>
</evidence>
<sequence>MRPTLEANGLTANLLQYLSTTYALSDEGARRALEAFLGDTDAGMFRGPFLRIRTPFQPAPDNWRDGLDWPDRGFLPPGFTPYAHQAAAFHRLSSRHHPPLPTLVTTGTGSGKTEAFLLPILDHCRRERALGRAGVKAVLLYPMNALASDQADRLNHYLQQDAFSQVTAGLFIGDTPDTPYPRVMTRRSEIRNNPPDLLVTNFKMLDLLLHRADDAPLWADADLRYVVVDEFHAYDGAQGTDVAMLLRRLAARVGAATAEMPLGGICPVATSATLASPTEADTPGDAPDLLAVAGQIFGTRFTADAVISENRRSVEEFIPQHSLAAELPLPDPETLAALPDPGRNDEAMARLSEVVTGQPELTPEQLGAVLRTHVLTRALLTALADGVRDPAQILDVLWRHNAYSWGRAVTERPQQAALALARFVALLSVARDPDADPAHPRPLVHVEVHQWARSVTRLLRGILPWPEAEFRWDAADPAGATAVDGDRAAPVTTATGGQRANVFLPAVYCRECGRSGWAAFSPESDDAALRLDPVLIRRASTSRDKMRVRALIAATDAEAREGAGSGPMAVSNRAWGGTGRPAAAGLGGVLMVLDGAGGRLRPPQPSTDYHPETGEPTLTARDSAFVLVILGQTANTAATGDWCPACGERNAIRYLGTRTAALAAAALTQLFTGGELDDKQNERKTLMFSDSVQDAAHRAGFVANRSYVFSLRALLVAHLSESRDTALNDLIADVVAATTDLQTLAAVVPPDLHDRPGVDALLAGENGGTAGVWQTIGERLAFAALMEFGFRSRQGRTLELTRTAAAQVSIPNKDAAIALVRQAYLAGTELPADAPEDARYLGFLRIFLERMRWRGAVRHRWLTRYALDAGVSRYFVWGRRPAGMPAFPAFVAAPVFLLDRPRPRSEFDFATGRLSWHERWAQRSFGLTRDAAAKFWERLLPALASDGLLATRVTRDGQTRLYGLQPGAILVRGLTDDEVNVAAVRCPVCAWEQTVHPALLDQWRGQPCPSYRCARGRLEAANRPAANGSDPHRRDRDYRDDYYRRLYRGAGTYQIVTAEHTGMLTRPQRERVEKAFKAGGRFTDPNVLSCTPTLELGIDIGDLSAIVLASLPPSPAHYAQRVGRAGRRTGNAYVLTVLGHRQRDLYFLDRPVDMIAGRIIPPGCYLSAVEILRRQYLAHLLDLAAAGRLPAADGGTEPLRPLPRTAPALFGDSGYLVDLVATALAHAEELLGGFLALFPGDTIEPRAVDELRAFATAGLRSAVDRAVREWRERLAILAERLSAITATSAALNPDDPEQAQQRAELDGERRGIGALLARAGEKDAPGALVELGLLPNYALVDTRTVLEATLYAERRAESDETERSSAEVRYRTELREYDRPRRLALTELAPGNTFYVNGYRHEVTGLEIGTRDRPGWQVWRCCPECGYVRTTEAESDRTPCPRCRSGRIADDGSCLHRVVEPSRVTARDRREDARIRDDRDDRDPRFYETVTAVDIPQDTVELSWRHERRVFGIDFTRDATIRTLNLGPARFDVPARDLFAGQLTRVNPFTVCTGCGAAGADGAPVFDQDSDALLTSGPDDPRLRHHRPWCPLRQGRRDDTVQLPVLLAHQLKTEALRILLPAATVLVEERVHSFRAALRLGVDRHFGGDPDHLDTAIATMPDQNSGERRSYLVLYDTLPGGTGYLHRLTDPVAFKATLAAARAVLAACPCAAEGRRACHRCLHRYTPDNLQQHASRRTALELIDGLLTGPDGSDGWDISDVGGTDDIGLDQQVESDLEARFLALLRTWSTVTTDTVLEENSATSGHLRFTGGADVVHWRLTAQQPLDNTRPDFSFHRVDGPPCAIQVYLDGRRFHASTDNNRLARDAVRRTRLRSTGNLVFQLTWDDLDLFEERADRAQPVWPPYLTGAQDAAKAAYAAYEGDRSDFADTVLTNPVETLLAFLRDPDLTRWTRRARALVAGAAAMPGTVHVGTAGGSQEVSGLLRQALWECIPPSDRPDDRPTTDVAQVGGSVHLFRATDTAELPLVLVVDERSPEAWTALAVVNDLNADLDSITAKHTWRAWLYWSNLIQFLSLQGRADGVQLTASQTLEYPVEQLAIAGGVGELSSMKGSALVPYVPAPAEPVNDVPAGPTSGSARDPGWDVEILPYLDEQDSALARLARTLAERGKRVPVFGYELGQSGWPADFAWSDSGVRIAVVTAPHDADDDEARRRDAAYAEAGWTVRTAADWNLHLESLLAVLPDAAEPTEAVEETHA</sequence>
<keyword evidence="6" id="KW-1185">Reference proteome</keyword>
<dbReference type="Pfam" id="PF09369">
    <property type="entry name" value="MZB"/>
    <property type="match status" value="1"/>
</dbReference>
<dbReference type="SMART" id="SM00490">
    <property type="entry name" value="HELICc"/>
    <property type="match status" value="1"/>
</dbReference>
<keyword evidence="2" id="KW-0067">ATP-binding</keyword>
<dbReference type="InterPro" id="IPR018973">
    <property type="entry name" value="MZB"/>
</dbReference>
<dbReference type="GO" id="GO:0003676">
    <property type="term" value="F:nucleic acid binding"/>
    <property type="evidence" value="ECO:0007669"/>
    <property type="project" value="InterPro"/>
</dbReference>
<evidence type="ECO:0000259" key="3">
    <source>
        <dbReference type="PROSITE" id="PS51192"/>
    </source>
</evidence>
<keyword evidence="5" id="KW-0378">Hydrolase</keyword>
<keyword evidence="5" id="KW-0347">Helicase</keyword>
<dbReference type="PANTHER" id="PTHR47957">
    <property type="entry name" value="ATP-DEPENDENT HELICASE HRQ1"/>
    <property type="match status" value="1"/>
</dbReference>
<dbReference type="GO" id="GO:0005524">
    <property type="term" value="F:ATP binding"/>
    <property type="evidence" value="ECO:0007669"/>
    <property type="project" value="UniProtKB-KW"/>
</dbReference>
<dbReference type="Pfam" id="PF00271">
    <property type="entry name" value="Helicase_C"/>
    <property type="match status" value="1"/>
</dbReference>
<evidence type="ECO:0000256" key="2">
    <source>
        <dbReference type="ARBA" id="ARBA00022840"/>
    </source>
</evidence>
<dbReference type="InterPro" id="IPR001650">
    <property type="entry name" value="Helicase_C-like"/>
</dbReference>
<dbReference type="GO" id="GO:0006289">
    <property type="term" value="P:nucleotide-excision repair"/>
    <property type="evidence" value="ECO:0007669"/>
    <property type="project" value="TreeGrafter"/>
</dbReference>
<dbReference type="PROSITE" id="PS51194">
    <property type="entry name" value="HELICASE_CTER"/>
    <property type="match status" value="1"/>
</dbReference>
<comment type="caution">
    <text evidence="5">The sequence shown here is derived from an EMBL/GenBank/DDBJ whole genome shotgun (WGS) entry which is preliminary data.</text>
</comment>
<dbReference type="PROSITE" id="PS51192">
    <property type="entry name" value="HELICASE_ATP_BIND_1"/>
    <property type="match status" value="1"/>
</dbReference>
<dbReference type="EMBL" id="JFBT01000001">
    <property type="protein sequence ID" value="EXG82022.1"/>
    <property type="molecule type" value="Genomic_DNA"/>
</dbReference>
<dbReference type="Gene3D" id="3.40.50.300">
    <property type="entry name" value="P-loop containing nucleotide triphosphate hydrolases"/>
    <property type="match status" value="2"/>
</dbReference>